<keyword evidence="2" id="KW-1185">Reference proteome</keyword>
<comment type="caution">
    <text evidence="1">The sequence shown here is derived from an EMBL/GenBank/DDBJ whole genome shotgun (WGS) entry which is preliminary data.</text>
</comment>
<proteinExistence type="predicted"/>
<evidence type="ECO:0000313" key="2">
    <source>
        <dbReference type="Proteomes" id="UP000693892"/>
    </source>
</evidence>
<gene>
    <name evidence="1" type="ORF">LEUCIP111803_00654</name>
</gene>
<name>A0A916JVJ9_9MICO</name>
<evidence type="ECO:0000313" key="1">
    <source>
        <dbReference type="EMBL" id="CAG7603622.1"/>
    </source>
</evidence>
<organism evidence="1 2">
    <name type="scientific">Leucobacter soli</name>
    <dbReference type="NCBI Taxonomy" id="2812850"/>
    <lineage>
        <taxon>Bacteria</taxon>
        <taxon>Bacillati</taxon>
        <taxon>Actinomycetota</taxon>
        <taxon>Actinomycetes</taxon>
        <taxon>Micrococcales</taxon>
        <taxon>Microbacteriaceae</taxon>
        <taxon>Leucobacter</taxon>
    </lineage>
</organism>
<dbReference type="AlphaFoldDB" id="A0A916JVJ9"/>
<reference evidence="1" key="1">
    <citation type="submission" date="2021-06" db="EMBL/GenBank/DDBJ databases">
        <authorList>
            <person name="Criscuolo A."/>
        </authorList>
    </citation>
    <scope>NUCLEOTIDE SEQUENCE</scope>
    <source>
        <strain evidence="1">CIP111803</strain>
    </source>
</reference>
<protein>
    <recommendedName>
        <fullName evidence="3">Antitoxin</fullName>
    </recommendedName>
</protein>
<accession>A0A916JVJ9</accession>
<sequence length="89" mass="10063">MSTTVGVREFRQGLAEYIDQTEPVTITRHGQTVGLFIPVHRDRKADIAAYSEAARKANALLEEWGMTEDEVVAEFEALRKADRQVEQNT</sequence>
<dbReference type="Proteomes" id="UP000693892">
    <property type="component" value="Unassembled WGS sequence"/>
</dbReference>
<dbReference type="RefSeq" id="WP_218114288.1">
    <property type="nucleotide sequence ID" value="NZ_CAJVAP010000006.1"/>
</dbReference>
<evidence type="ECO:0008006" key="3">
    <source>
        <dbReference type="Google" id="ProtNLM"/>
    </source>
</evidence>
<dbReference type="EMBL" id="CAJVAP010000006">
    <property type="protein sequence ID" value="CAG7603622.1"/>
    <property type="molecule type" value="Genomic_DNA"/>
</dbReference>